<keyword evidence="1" id="KW-1133">Transmembrane helix</keyword>
<dbReference type="Proteomes" id="UP000198541">
    <property type="component" value="Unassembled WGS sequence"/>
</dbReference>
<dbReference type="InterPro" id="IPR025671">
    <property type="entry name" value="HXXEE"/>
</dbReference>
<gene>
    <name evidence="2" type="ORF">SAMN05216355_10837</name>
</gene>
<organism evidence="2 3">
    <name type="scientific">Actinomyces ruminicola</name>
    <dbReference type="NCBI Taxonomy" id="332524"/>
    <lineage>
        <taxon>Bacteria</taxon>
        <taxon>Bacillati</taxon>
        <taxon>Actinomycetota</taxon>
        <taxon>Actinomycetes</taxon>
        <taxon>Actinomycetales</taxon>
        <taxon>Actinomycetaceae</taxon>
        <taxon>Actinomyces</taxon>
    </lineage>
</organism>
<keyword evidence="1" id="KW-0472">Membrane</keyword>
<dbReference type="Pfam" id="PF13787">
    <property type="entry name" value="HXXEE"/>
    <property type="match status" value="1"/>
</dbReference>
<proteinExistence type="predicted"/>
<dbReference type="RefSeq" id="WP_092535955.1">
    <property type="nucleotide sequence ID" value="NZ_FNIM01000008.1"/>
</dbReference>
<accession>A0A1H0CUQ3</accession>
<evidence type="ECO:0008006" key="4">
    <source>
        <dbReference type="Google" id="ProtNLM"/>
    </source>
</evidence>
<evidence type="ECO:0000313" key="2">
    <source>
        <dbReference type="EMBL" id="SDN61623.1"/>
    </source>
</evidence>
<evidence type="ECO:0000313" key="3">
    <source>
        <dbReference type="Proteomes" id="UP000198541"/>
    </source>
</evidence>
<feature type="transmembrane region" description="Helical" evidence="1">
    <location>
        <begin position="94"/>
        <end position="120"/>
    </location>
</feature>
<dbReference type="AlphaFoldDB" id="A0A1H0CUQ3"/>
<keyword evidence="1" id="KW-0812">Transmembrane</keyword>
<evidence type="ECO:0000256" key="1">
    <source>
        <dbReference type="SAM" id="Phobius"/>
    </source>
</evidence>
<keyword evidence="3" id="KW-1185">Reference proteome</keyword>
<sequence length="168" mass="18537">MDKVDLATSGLFFSWLAHDLEEYATMPGRALPYMRSLPFLPEEVRLRGFSRDQVYVALSLMGALMAAASVDGFRTRGRSAFYQAMLYGYGMHAFMHLGSAALARGYTPGCVTALPVVLPFWRFAKAALRADGVEPKAARWTIPAFPVVGVVLHGAGYLAARRWRRFAA</sequence>
<dbReference type="EMBL" id="FNIM01000008">
    <property type="protein sequence ID" value="SDN61623.1"/>
    <property type="molecule type" value="Genomic_DNA"/>
</dbReference>
<protein>
    <recommendedName>
        <fullName evidence="4">HXXEE domain-containing protein</fullName>
    </recommendedName>
</protein>
<reference evidence="3" key="1">
    <citation type="submission" date="2016-10" db="EMBL/GenBank/DDBJ databases">
        <authorList>
            <person name="Varghese N."/>
            <person name="Submissions S."/>
        </authorList>
    </citation>
    <scope>NUCLEOTIDE SEQUENCE [LARGE SCALE GENOMIC DNA]</scope>
    <source>
        <strain evidence="3">DSM 27982</strain>
    </source>
</reference>
<dbReference type="STRING" id="332524.SAMN04487766_104126"/>
<feature type="transmembrane region" description="Helical" evidence="1">
    <location>
        <begin position="140"/>
        <end position="160"/>
    </location>
</feature>
<name>A0A1H0CUQ3_9ACTO</name>
<feature type="transmembrane region" description="Helical" evidence="1">
    <location>
        <begin position="54"/>
        <end position="73"/>
    </location>
</feature>